<dbReference type="OrthoDB" id="9807890at2"/>
<accession>A0A2V4MQM2</accession>
<dbReference type="PANTHER" id="PTHR42850">
    <property type="entry name" value="METALLOPHOSPHOESTERASE"/>
    <property type="match status" value="1"/>
</dbReference>
<dbReference type="SUPFAM" id="SSF56300">
    <property type="entry name" value="Metallo-dependent phosphatases"/>
    <property type="match status" value="1"/>
</dbReference>
<dbReference type="GO" id="GO:0110154">
    <property type="term" value="P:RNA decapping"/>
    <property type="evidence" value="ECO:0007669"/>
    <property type="project" value="TreeGrafter"/>
</dbReference>
<proteinExistence type="predicted"/>
<feature type="domain" description="Calcineurin-like phosphoesterase" evidence="1">
    <location>
        <begin position="23"/>
        <end position="201"/>
    </location>
</feature>
<sequence>MSLLARLMRRRAQAAEGMAPDEPLVVVGDIHGRDDLLDMMLARLLPSDARIVFVGDYVDRGAGSAAVLQCLHDLCAARAGTVCLKGNHEVMLLRFLAAPEDNAAWLTYGGLETIHSFGIAGQGAAPSVLAEALRAAMGAELIDWMSGLPRLFQSGNVAVSHAGADPTRAIRDQSDDALIWGQRGYGRMQRSDGIWVVHGHVIVPRVSAQMGHINVDTGAYKTGRLSAVMVRAGAFDVVETRG</sequence>
<protein>
    <submittedName>
        <fullName evidence="2">Serine/threonine protein phosphatase</fullName>
    </submittedName>
</protein>
<name>A0A2V4MQM2_9RHOB</name>
<keyword evidence="3" id="KW-1185">Reference proteome</keyword>
<dbReference type="Pfam" id="PF00149">
    <property type="entry name" value="Metallophos"/>
    <property type="match status" value="1"/>
</dbReference>
<dbReference type="InterPro" id="IPR029052">
    <property type="entry name" value="Metallo-depent_PP-like"/>
</dbReference>
<comment type="caution">
    <text evidence="2">The sequence shown here is derived from an EMBL/GenBank/DDBJ whole genome shotgun (WGS) entry which is preliminary data.</text>
</comment>
<dbReference type="InterPro" id="IPR004843">
    <property type="entry name" value="Calcineurin-like_PHP"/>
</dbReference>
<dbReference type="PANTHER" id="PTHR42850:SF4">
    <property type="entry name" value="ZINC-DEPENDENT ENDOPOLYPHOSPHATASE"/>
    <property type="match status" value="1"/>
</dbReference>
<dbReference type="GO" id="GO:0016791">
    <property type="term" value="F:phosphatase activity"/>
    <property type="evidence" value="ECO:0007669"/>
    <property type="project" value="TreeGrafter"/>
</dbReference>
<dbReference type="RefSeq" id="WP_110797232.1">
    <property type="nucleotide sequence ID" value="NZ_KZ826493.1"/>
</dbReference>
<dbReference type="GO" id="GO:0008803">
    <property type="term" value="F:bis(5'-nucleosyl)-tetraphosphatase (symmetrical) activity"/>
    <property type="evidence" value="ECO:0007669"/>
    <property type="project" value="TreeGrafter"/>
</dbReference>
<evidence type="ECO:0000313" key="3">
    <source>
        <dbReference type="Proteomes" id="UP000248012"/>
    </source>
</evidence>
<evidence type="ECO:0000313" key="2">
    <source>
        <dbReference type="EMBL" id="PYC46398.1"/>
    </source>
</evidence>
<dbReference type="InterPro" id="IPR050126">
    <property type="entry name" value="Ap4A_hydrolase"/>
</dbReference>
<dbReference type="Proteomes" id="UP000248012">
    <property type="component" value="Unassembled WGS sequence"/>
</dbReference>
<dbReference type="AlphaFoldDB" id="A0A2V4MQM2"/>
<evidence type="ECO:0000259" key="1">
    <source>
        <dbReference type="Pfam" id="PF00149"/>
    </source>
</evidence>
<dbReference type="GO" id="GO:0005737">
    <property type="term" value="C:cytoplasm"/>
    <property type="evidence" value="ECO:0007669"/>
    <property type="project" value="TreeGrafter"/>
</dbReference>
<reference evidence="2 3" key="1">
    <citation type="submission" date="2018-05" db="EMBL/GenBank/DDBJ databases">
        <title>Oceanovita maritima gen. nov., sp. nov., a marine bacterium in the family Rhodobacteraceae isolated from surface seawater of Lundu port Xiamen, China.</title>
        <authorList>
            <person name="Hetharua B.H."/>
            <person name="Min D."/>
            <person name="Liao H."/>
            <person name="Tian Y."/>
        </authorList>
    </citation>
    <scope>NUCLEOTIDE SEQUENCE [LARGE SCALE GENOMIC DNA]</scope>
    <source>
        <strain evidence="2 3">FSX-11</strain>
    </source>
</reference>
<gene>
    <name evidence="2" type="ORF">DI396_15470</name>
</gene>
<dbReference type="EMBL" id="QFVT01000014">
    <property type="protein sequence ID" value="PYC46398.1"/>
    <property type="molecule type" value="Genomic_DNA"/>
</dbReference>
<organism evidence="2 3">
    <name type="scientific">Litorivita pollutaquae</name>
    <dbReference type="NCBI Taxonomy" id="2200892"/>
    <lineage>
        <taxon>Bacteria</taxon>
        <taxon>Pseudomonadati</taxon>
        <taxon>Pseudomonadota</taxon>
        <taxon>Alphaproteobacteria</taxon>
        <taxon>Rhodobacterales</taxon>
        <taxon>Paracoccaceae</taxon>
        <taxon>Litorivita</taxon>
    </lineage>
</organism>
<dbReference type="Gene3D" id="3.60.21.10">
    <property type="match status" value="1"/>
</dbReference>